<evidence type="ECO:0000256" key="2">
    <source>
        <dbReference type="PROSITE-ProRule" id="PRU00023"/>
    </source>
</evidence>
<dbReference type="InterPro" id="IPR036770">
    <property type="entry name" value="Ankyrin_rpt-contain_sf"/>
</dbReference>
<dbReference type="InterPro" id="IPR054471">
    <property type="entry name" value="GPIID_WHD"/>
</dbReference>
<dbReference type="PANTHER" id="PTHR10039:SF14">
    <property type="entry name" value="NACHT DOMAIN-CONTAINING PROTEIN"/>
    <property type="match status" value="1"/>
</dbReference>
<dbReference type="PROSITE" id="PS50088">
    <property type="entry name" value="ANK_REPEAT"/>
    <property type="match status" value="4"/>
</dbReference>
<dbReference type="Pfam" id="PF00023">
    <property type="entry name" value="Ank"/>
    <property type="match status" value="2"/>
</dbReference>
<keyword evidence="2" id="KW-0040">ANK repeat</keyword>
<dbReference type="Gene3D" id="1.25.40.20">
    <property type="entry name" value="Ankyrin repeat-containing domain"/>
    <property type="match status" value="5"/>
</dbReference>
<accession>A0AAD6DN21</accession>
<keyword evidence="1" id="KW-0677">Repeat</keyword>
<feature type="repeat" description="ANK" evidence="2">
    <location>
        <begin position="690"/>
        <end position="722"/>
    </location>
</feature>
<reference evidence="5" key="2">
    <citation type="submission" date="2023-01" db="EMBL/GenBank/DDBJ databases">
        <authorList>
            <person name="Petersen C."/>
        </authorList>
    </citation>
    <scope>NUCLEOTIDE SEQUENCE</scope>
    <source>
        <strain evidence="5">IBT 12815</strain>
    </source>
</reference>
<dbReference type="EMBL" id="JAQJAE010000006">
    <property type="protein sequence ID" value="KAJ5589391.1"/>
    <property type="molecule type" value="Genomic_DNA"/>
</dbReference>
<dbReference type="Gene3D" id="3.40.50.300">
    <property type="entry name" value="P-loop containing nucleotide triphosphate hydrolases"/>
    <property type="match status" value="1"/>
</dbReference>
<comment type="caution">
    <text evidence="5">The sequence shown here is derived from an EMBL/GenBank/DDBJ whole genome shotgun (WGS) entry which is preliminary data.</text>
</comment>
<dbReference type="RefSeq" id="XP_056748410.1">
    <property type="nucleotide sequence ID" value="XM_056903123.1"/>
</dbReference>
<evidence type="ECO:0000313" key="6">
    <source>
        <dbReference type="Proteomes" id="UP001213799"/>
    </source>
</evidence>
<dbReference type="SMART" id="SM00248">
    <property type="entry name" value="ANK"/>
    <property type="match status" value="11"/>
</dbReference>
<keyword evidence="6" id="KW-1185">Reference proteome</keyword>
<evidence type="ECO:0008006" key="7">
    <source>
        <dbReference type="Google" id="ProtNLM"/>
    </source>
</evidence>
<feature type="domain" description="GPI inositol-deacylase winged helix" evidence="3">
    <location>
        <begin position="365"/>
        <end position="434"/>
    </location>
</feature>
<dbReference type="AlphaFoldDB" id="A0AAD6DN21"/>
<dbReference type="Pfam" id="PF24883">
    <property type="entry name" value="NPHP3_N"/>
    <property type="match status" value="1"/>
</dbReference>
<dbReference type="Pfam" id="PF22939">
    <property type="entry name" value="WHD_GPIID"/>
    <property type="match status" value="1"/>
</dbReference>
<feature type="repeat" description="ANK" evidence="2">
    <location>
        <begin position="562"/>
        <end position="594"/>
    </location>
</feature>
<dbReference type="Proteomes" id="UP001213799">
    <property type="component" value="Unassembled WGS sequence"/>
</dbReference>
<name>A0AAD6DN21_9EURO</name>
<evidence type="ECO:0000259" key="3">
    <source>
        <dbReference type="Pfam" id="PF22939"/>
    </source>
</evidence>
<dbReference type="Pfam" id="PF12796">
    <property type="entry name" value="Ank_2"/>
    <property type="match status" value="2"/>
</dbReference>
<feature type="repeat" description="ANK" evidence="2">
    <location>
        <begin position="904"/>
        <end position="938"/>
    </location>
</feature>
<sequence>MASTIPFGSSNSGFQIGLNHGSVINNFDLFIEERRDKDPKTCLEYLFVTEPEEDLNMWKRRKGPRTSGTFSWFLESVELKSWFRQAKAASDIEQNVLWLHGNPGIGKSTMAMMLAEELPKKDYFSKTDSILSFFFCDSSSEHHRTATSVLRGFLYQIIKKHPSFMEQMMPRYEAQGKRLFTSFDALWAVLMDFGRALNGTEMYCIVDALDECDSESQNTLLEQIHQSFKHWNETSLGPCKLHFLIISRPYPGIQFFLSTFRFVDLGSCKEIANDLRAMIQDKVQDLAKRKNYPESVRQNVSRILEEKADGTFLWVGIACRDLHRVPSRRAVETLQAKPRGLYPLYQNLFNAAVEANDPHDDSQLKMLLTVVTFALRPLKVAEIAEACRLYLDEDIRTRLQFTKEVIESCHFLIVIDKSYVRLLHRSVQDFLMNEIDDFTAVKSNYVLSYRCIELISQYCRPGMDKSMMEPTYGFLGYSVLYWPKHASLAETEFTVLEEHENFFQNKFGTWKCWLDNYNHLERGPWGCALGTGISVVHVAARWGIIPLLLTAPQSAWEDKDDHGQSPLLIATENTQIEVMRVLVQSKVRLHSLNNTHQNVLHVACKNGRFTDYEMVKSLLDKGVSPYICDEENMTPFLYAIGDRRTELAQTFLNYGLNLEFRVQRRSWPGRITMSRLPYGMVESQEENMESGLTALHFAALNACTEIAGLLLQCGADPNTRSDFGNTPLHLGIRHRLFGRRNDDEWVGQYAVEAVTDCIEDYEGLEASDIYRNISDERIRIVETLLESGSINVNTANNHGDYPQHLIDFHQPQALSILEKLMENGADVSQPNRDRQTCLHLASKAGNLDVVRKFIEEGHDIMLEDSQNRSPFYYAVSMGFLDILSLISKTCDRVLSEVWSSLDHFGRTPLHHHVAATFCSAEVLNFLIQIGCDVNQSDRAGNSPLGLYVSSFHLSIQSDIFLLLVQKGADPHWINEHGQTLAHLVMHHQGADTTILEYLFTVGVDPATTDLDGRTLMHHGALHGAFTEDLIDFLDCRGVLAHYLTATDFTCKTPLDYAKEMALRNPHRDVYDNPRWEESLKNLNAKLPSCNPREGAK</sequence>
<feature type="repeat" description="ANK" evidence="2">
    <location>
        <begin position="833"/>
        <end position="865"/>
    </location>
</feature>
<evidence type="ECO:0000313" key="5">
    <source>
        <dbReference type="EMBL" id="KAJ5589391.1"/>
    </source>
</evidence>
<dbReference type="InterPro" id="IPR056884">
    <property type="entry name" value="NPHP3-like_N"/>
</dbReference>
<gene>
    <name evidence="5" type="ORF">N7537_012069</name>
</gene>
<dbReference type="SUPFAM" id="SSF52540">
    <property type="entry name" value="P-loop containing nucleoside triphosphate hydrolases"/>
    <property type="match status" value="1"/>
</dbReference>
<dbReference type="GeneID" id="81593365"/>
<evidence type="ECO:0000259" key="4">
    <source>
        <dbReference type="Pfam" id="PF24883"/>
    </source>
</evidence>
<dbReference type="PANTHER" id="PTHR10039">
    <property type="entry name" value="AMELOGENIN"/>
    <property type="match status" value="1"/>
</dbReference>
<reference evidence="5" key="1">
    <citation type="journal article" date="2023" name="IMA Fungus">
        <title>Comparative genomic study of the Penicillium genus elucidates a diverse pangenome and 15 lateral gene transfer events.</title>
        <authorList>
            <person name="Petersen C."/>
            <person name="Sorensen T."/>
            <person name="Nielsen M.R."/>
            <person name="Sondergaard T.E."/>
            <person name="Sorensen J.L."/>
            <person name="Fitzpatrick D.A."/>
            <person name="Frisvad J.C."/>
            <person name="Nielsen K.L."/>
        </authorList>
    </citation>
    <scope>NUCLEOTIDE SEQUENCE</scope>
    <source>
        <strain evidence="5">IBT 12815</strain>
    </source>
</reference>
<dbReference type="SUPFAM" id="SSF48403">
    <property type="entry name" value="Ankyrin repeat"/>
    <property type="match status" value="3"/>
</dbReference>
<proteinExistence type="predicted"/>
<protein>
    <recommendedName>
        <fullName evidence="7">NACHT domain-containing protein</fullName>
    </recommendedName>
</protein>
<organism evidence="5 6">
    <name type="scientific">Penicillium hordei</name>
    <dbReference type="NCBI Taxonomy" id="40994"/>
    <lineage>
        <taxon>Eukaryota</taxon>
        <taxon>Fungi</taxon>
        <taxon>Dikarya</taxon>
        <taxon>Ascomycota</taxon>
        <taxon>Pezizomycotina</taxon>
        <taxon>Eurotiomycetes</taxon>
        <taxon>Eurotiomycetidae</taxon>
        <taxon>Eurotiales</taxon>
        <taxon>Aspergillaceae</taxon>
        <taxon>Penicillium</taxon>
    </lineage>
</organism>
<evidence type="ECO:0000256" key="1">
    <source>
        <dbReference type="ARBA" id="ARBA00022737"/>
    </source>
</evidence>
<feature type="domain" description="Nephrocystin 3-like N-terminal" evidence="4">
    <location>
        <begin position="68"/>
        <end position="248"/>
    </location>
</feature>
<dbReference type="PROSITE" id="PS50297">
    <property type="entry name" value="ANK_REP_REGION"/>
    <property type="match status" value="2"/>
</dbReference>
<dbReference type="InterPro" id="IPR027417">
    <property type="entry name" value="P-loop_NTPase"/>
</dbReference>
<dbReference type="InterPro" id="IPR002110">
    <property type="entry name" value="Ankyrin_rpt"/>
</dbReference>